<dbReference type="InterPro" id="IPR027417">
    <property type="entry name" value="P-loop_NTPase"/>
</dbReference>
<accession>A0A8S0SJS1</accession>
<dbReference type="OrthoDB" id="3027644at2759"/>
<comment type="similarity">
    <text evidence="1">Belongs to the disease resistance NB-LRR family.</text>
</comment>
<dbReference type="FunFam" id="3.40.50.300:FF:001091">
    <property type="entry name" value="Probable disease resistance protein At1g61300"/>
    <property type="match status" value="1"/>
</dbReference>
<dbReference type="Pfam" id="PF00931">
    <property type="entry name" value="NB-ARC"/>
    <property type="match status" value="1"/>
</dbReference>
<gene>
    <name evidence="6" type="ORF">OLEA9_A002799</name>
</gene>
<dbReference type="AlphaFoldDB" id="A0A8S0SJS1"/>
<dbReference type="GO" id="GO:0005524">
    <property type="term" value="F:ATP binding"/>
    <property type="evidence" value="ECO:0007669"/>
    <property type="project" value="UniProtKB-KW"/>
</dbReference>
<dbReference type="PANTHER" id="PTHR36766">
    <property type="entry name" value="PLANT BROAD-SPECTRUM MILDEW RESISTANCE PROTEIN RPW8"/>
    <property type="match status" value="1"/>
</dbReference>
<evidence type="ECO:0000256" key="2">
    <source>
        <dbReference type="ARBA" id="ARBA00022741"/>
    </source>
</evidence>
<dbReference type="SUPFAM" id="SSF52540">
    <property type="entry name" value="P-loop containing nucleoside triphosphate hydrolases"/>
    <property type="match status" value="1"/>
</dbReference>
<dbReference type="EMBL" id="CACTIH010005437">
    <property type="protein sequence ID" value="CAA2992528.1"/>
    <property type="molecule type" value="Genomic_DNA"/>
</dbReference>
<dbReference type="PANTHER" id="PTHR36766:SF44">
    <property type="entry name" value="NBS-CODING RESISTANCE GENE ANALOG"/>
    <property type="match status" value="1"/>
</dbReference>
<keyword evidence="2" id="KW-0547">Nucleotide-binding</keyword>
<evidence type="ECO:0000313" key="7">
    <source>
        <dbReference type="Proteomes" id="UP000594638"/>
    </source>
</evidence>
<comment type="caution">
    <text evidence="6">The sequence shown here is derived from an EMBL/GenBank/DDBJ whole genome shotgun (WGS) entry which is preliminary data.</text>
</comment>
<proteinExistence type="inferred from homology"/>
<evidence type="ECO:0000313" key="6">
    <source>
        <dbReference type="EMBL" id="CAA2992528.1"/>
    </source>
</evidence>
<keyword evidence="4" id="KW-0067">ATP-binding</keyword>
<name>A0A8S0SJS1_OLEEU</name>
<organism evidence="6 7">
    <name type="scientific">Olea europaea subsp. europaea</name>
    <dbReference type="NCBI Taxonomy" id="158383"/>
    <lineage>
        <taxon>Eukaryota</taxon>
        <taxon>Viridiplantae</taxon>
        <taxon>Streptophyta</taxon>
        <taxon>Embryophyta</taxon>
        <taxon>Tracheophyta</taxon>
        <taxon>Spermatophyta</taxon>
        <taxon>Magnoliopsida</taxon>
        <taxon>eudicotyledons</taxon>
        <taxon>Gunneridae</taxon>
        <taxon>Pentapetalae</taxon>
        <taxon>asterids</taxon>
        <taxon>lamiids</taxon>
        <taxon>Lamiales</taxon>
        <taxon>Oleaceae</taxon>
        <taxon>Oleeae</taxon>
        <taxon>Olea</taxon>
    </lineage>
</organism>
<keyword evidence="7" id="KW-1185">Reference proteome</keyword>
<dbReference type="PRINTS" id="PR00364">
    <property type="entry name" value="DISEASERSIST"/>
</dbReference>
<dbReference type="Gene3D" id="3.40.50.300">
    <property type="entry name" value="P-loop containing nucleotide triphosphate hydrolases"/>
    <property type="match status" value="1"/>
</dbReference>
<evidence type="ECO:0000256" key="3">
    <source>
        <dbReference type="ARBA" id="ARBA00022821"/>
    </source>
</evidence>
<keyword evidence="3" id="KW-0611">Plant defense</keyword>
<reference evidence="6 7" key="1">
    <citation type="submission" date="2019-12" db="EMBL/GenBank/DDBJ databases">
        <authorList>
            <person name="Alioto T."/>
            <person name="Alioto T."/>
            <person name="Gomez Garrido J."/>
        </authorList>
    </citation>
    <scope>NUCLEOTIDE SEQUENCE [LARGE SCALE GENOMIC DNA]</scope>
</reference>
<dbReference type="GO" id="GO:0043531">
    <property type="term" value="F:ADP binding"/>
    <property type="evidence" value="ECO:0007669"/>
    <property type="project" value="InterPro"/>
</dbReference>
<protein>
    <submittedName>
        <fullName evidence="6">Late blight resistance homolog R1A-10</fullName>
    </submittedName>
</protein>
<dbReference type="InterPro" id="IPR002182">
    <property type="entry name" value="NB-ARC"/>
</dbReference>
<evidence type="ECO:0000256" key="1">
    <source>
        <dbReference type="ARBA" id="ARBA00008894"/>
    </source>
</evidence>
<dbReference type="Proteomes" id="UP000594638">
    <property type="component" value="Unassembled WGS sequence"/>
</dbReference>
<sequence>MDLAVSVLLERVEIVKQKIKNCCIALSVKLNREIGSLEVAARPSELPSSMSGIEEMIGLFLKKLLDLTCEFAASQSELSEDMTTQIISKVLGGPKYRQIISIVGMGGLGKTTLAKKIYNHSSVMYHFDELSWCVVSQNFQKRKLLIDCLSSASTVNRDQISEMEDELAELLYKNLKGRRYLIVMDNLCDKEAWNDLQRIFPEDTNGRRVLLTSRLKHVAEEILPVIIEPPLLSPRESWSY</sequence>
<evidence type="ECO:0000256" key="4">
    <source>
        <dbReference type="ARBA" id="ARBA00022840"/>
    </source>
</evidence>
<dbReference type="Gramene" id="OE9A002799T1">
    <property type="protein sequence ID" value="OE9A002799C1"/>
    <property type="gene ID" value="OE9A002799"/>
</dbReference>
<dbReference type="GO" id="GO:0006952">
    <property type="term" value="P:defense response"/>
    <property type="evidence" value="ECO:0007669"/>
    <property type="project" value="UniProtKB-KW"/>
</dbReference>
<evidence type="ECO:0000259" key="5">
    <source>
        <dbReference type="Pfam" id="PF00931"/>
    </source>
</evidence>
<feature type="domain" description="NB-ARC" evidence="5">
    <location>
        <begin position="80"/>
        <end position="239"/>
    </location>
</feature>